<dbReference type="InterPro" id="IPR000962">
    <property type="entry name" value="Znf_DskA_TraR"/>
</dbReference>
<dbReference type="PANTHER" id="PTHR33823:SF4">
    <property type="entry name" value="GENERAL STRESS PROTEIN 16O"/>
    <property type="match status" value="1"/>
</dbReference>
<dbReference type="AlphaFoldDB" id="A0A0K1E6Q5"/>
<feature type="zinc finger region" description="dksA C4-type" evidence="4">
    <location>
        <begin position="127"/>
        <end position="151"/>
    </location>
</feature>
<evidence type="ECO:0000259" key="6">
    <source>
        <dbReference type="Pfam" id="PF01258"/>
    </source>
</evidence>
<keyword evidence="2" id="KW-0863">Zinc-finger</keyword>
<organism evidence="7 8">
    <name type="scientific">Chondromyces crocatus</name>
    <dbReference type="NCBI Taxonomy" id="52"/>
    <lineage>
        <taxon>Bacteria</taxon>
        <taxon>Pseudomonadati</taxon>
        <taxon>Myxococcota</taxon>
        <taxon>Polyangia</taxon>
        <taxon>Polyangiales</taxon>
        <taxon>Polyangiaceae</taxon>
        <taxon>Chondromyces</taxon>
    </lineage>
</organism>
<dbReference type="STRING" id="52.CMC5_004850"/>
<feature type="domain" description="Zinc finger DksA/TraR C4-type" evidence="6">
    <location>
        <begin position="124"/>
        <end position="156"/>
    </location>
</feature>
<evidence type="ECO:0000256" key="1">
    <source>
        <dbReference type="ARBA" id="ARBA00022723"/>
    </source>
</evidence>
<name>A0A0K1E6Q5_CHOCO</name>
<dbReference type="Pfam" id="PF01258">
    <property type="entry name" value="zf-dskA_traR"/>
    <property type="match status" value="1"/>
</dbReference>
<dbReference type="Gene3D" id="1.20.120.910">
    <property type="entry name" value="DksA, coiled-coil domain"/>
    <property type="match status" value="1"/>
</dbReference>
<evidence type="ECO:0000313" key="7">
    <source>
        <dbReference type="EMBL" id="AKT36372.1"/>
    </source>
</evidence>
<feature type="region of interest" description="Disordered" evidence="5">
    <location>
        <begin position="1"/>
        <end position="43"/>
    </location>
</feature>
<keyword evidence="8" id="KW-1185">Reference proteome</keyword>
<gene>
    <name evidence="7" type="primary">dnaK</name>
    <name evidence="7" type="ORF">CMC5_004850</name>
</gene>
<feature type="region of interest" description="Disordered" evidence="5">
    <location>
        <begin position="64"/>
        <end position="88"/>
    </location>
</feature>
<dbReference type="OrthoDB" id="9803742at2"/>
<dbReference type="RefSeq" id="WP_082362171.1">
    <property type="nucleotide sequence ID" value="NZ_CP012159.1"/>
</dbReference>
<feature type="compositionally biased region" description="Polar residues" evidence="5">
    <location>
        <begin position="1"/>
        <end position="10"/>
    </location>
</feature>
<evidence type="ECO:0000313" key="8">
    <source>
        <dbReference type="Proteomes" id="UP000067626"/>
    </source>
</evidence>
<dbReference type="InterPro" id="IPR020458">
    <property type="entry name" value="Znf_DskA_TraR_CS"/>
</dbReference>
<dbReference type="Proteomes" id="UP000067626">
    <property type="component" value="Chromosome"/>
</dbReference>
<accession>A0A0K1E6Q5</accession>
<keyword evidence="3" id="KW-0862">Zinc</keyword>
<reference evidence="7 8" key="1">
    <citation type="submission" date="2015-07" db="EMBL/GenBank/DDBJ databases">
        <title>Genome analysis of myxobacterium Chondromyces crocatus Cm c5 reveals a high potential for natural compound synthesis and the genetic basis for the loss of fruiting body formation.</title>
        <authorList>
            <person name="Zaburannyi N."/>
            <person name="Bunk B."/>
            <person name="Maier J."/>
            <person name="Overmann J."/>
            <person name="Mueller R."/>
        </authorList>
    </citation>
    <scope>NUCLEOTIDE SEQUENCE [LARGE SCALE GENOMIC DNA]</scope>
    <source>
        <strain evidence="7 8">Cm c5</strain>
    </source>
</reference>
<dbReference type="SUPFAM" id="SSF109635">
    <property type="entry name" value="DnaK suppressor protein DksA, alpha-hairpin domain"/>
    <property type="match status" value="1"/>
</dbReference>
<evidence type="ECO:0000256" key="4">
    <source>
        <dbReference type="PROSITE-ProRule" id="PRU00510"/>
    </source>
</evidence>
<dbReference type="InterPro" id="IPR037187">
    <property type="entry name" value="DnaK_N"/>
</dbReference>
<protein>
    <submittedName>
        <fullName evidence="7">Molecular chaperone DnaK</fullName>
    </submittedName>
</protein>
<dbReference type="SUPFAM" id="SSF57716">
    <property type="entry name" value="Glucocorticoid receptor-like (DNA-binding domain)"/>
    <property type="match status" value="1"/>
</dbReference>
<evidence type="ECO:0000256" key="3">
    <source>
        <dbReference type="ARBA" id="ARBA00022833"/>
    </source>
</evidence>
<sequence>MSVEDSSGSKRNVGPGVPAAGAPARPPTRASAPQDDDDGPQELSAAQLDELRRMLQDRRAAIVGSIGERQNEERDVSGSRVVGDEMDEATLEGTTSMTGKLLERDVRLLFEIDRALAKLRENAYGVCEGTGEPIGYARLRLQPWARFSVEYQEELERQERTRGGR</sequence>
<dbReference type="PROSITE" id="PS51128">
    <property type="entry name" value="ZF_DKSA_2"/>
    <property type="match status" value="1"/>
</dbReference>
<dbReference type="PANTHER" id="PTHR33823">
    <property type="entry name" value="RNA POLYMERASE-BINDING TRANSCRIPTION FACTOR DKSA-RELATED"/>
    <property type="match status" value="1"/>
</dbReference>
<feature type="compositionally biased region" description="Low complexity" evidence="5">
    <location>
        <begin position="13"/>
        <end position="33"/>
    </location>
</feature>
<evidence type="ECO:0000256" key="5">
    <source>
        <dbReference type="SAM" id="MobiDB-lite"/>
    </source>
</evidence>
<evidence type="ECO:0000256" key="2">
    <source>
        <dbReference type="ARBA" id="ARBA00022771"/>
    </source>
</evidence>
<keyword evidence="1" id="KW-0479">Metal-binding</keyword>
<dbReference type="KEGG" id="ccro:CMC5_004850"/>
<dbReference type="GO" id="GO:0008270">
    <property type="term" value="F:zinc ion binding"/>
    <property type="evidence" value="ECO:0007669"/>
    <property type="project" value="UniProtKB-KW"/>
</dbReference>
<dbReference type="PROSITE" id="PS01102">
    <property type="entry name" value="ZF_DKSA_1"/>
    <property type="match status" value="1"/>
</dbReference>
<proteinExistence type="predicted"/>
<dbReference type="EMBL" id="CP012159">
    <property type="protein sequence ID" value="AKT36372.1"/>
    <property type="molecule type" value="Genomic_DNA"/>
</dbReference>